<dbReference type="PROSITE" id="PS00022">
    <property type="entry name" value="EGF_1"/>
    <property type="match status" value="1"/>
</dbReference>
<dbReference type="InterPro" id="IPR000742">
    <property type="entry name" value="EGF"/>
</dbReference>
<keyword evidence="3" id="KW-1185">Reference proteome</keyword>
<dbReference type="WBParaSite" id="Hba_20195">
    <property type="protein sequence ID" value="Hba_20195"/>
    <property type="gene ID" value="Hba_20195"/>
</dbReference>
<feature type="domain" description="EGF-like" evidence="1 2">
    <location>
        <begin position="75"/>
        <end position="86"/>
    </location>
</feature>
<dbReference type="AlphaFoldDB" id="A0A1I7XQX3"/>
<evidence type="ECO:0000259" key="2">
    <source>
        <dbReference type="PROSITE" id="PS01186"/>
    </source>
</evidence>
<dbReference type="Proteomes" id="UP000095283">
    <property type="component" value="Unplaced"/>
</dbReference>
<reference evidence="4" key="1">
    <citation type="submission" date="2016-11" db="UniProtKB">
        <authorList>
            <consortium name="WormBaseParasite"/>
        </authorList>
    </citation>
    <scope>IDENTIFICATION</scope>
</reference>
<accession>A0A1I7XQX3</accession>
<protein>
    <submittedName>
        <fullName evidence="4">EGF-like domain-containing protein</fullName>
    </submittedName>
</protein>
<proteinExistence type="predicted"/>
<sequence length="150" mass="16512">MATLCFNTLFFFVYSKTRQNDLTPLIDDVHHVRTFRLSDHEIIETMEEVKVEITDNLLSSSCKNGGFLNETDGSCICIHPYTGPRCQIPDYVNALAVSLVAGAILSALKVKLSMVDADVGKVMPKLTICVINVVNVSTGDNTKSLHYPGF</sequence>
<dbReference type="PROSITE" id="PS01186">
    <property type="entry name" value="EGF_2"/>
    <property type="match status" value="1"/>
</dbReference>
<evidence type="ECO:0000313" key="4">
    <source>
        <dbReference type="WBParaSite" id="Hba_20195"/>
    </source>
</evidence>
<dbReference type="SUPFAM" id="SSF57196">
    <property type="entry name" value="EGF/Laminin"/>
    <property type="match status" value="1"/>
</dbReference>
<evidence type="ECO:0000313" key="3">
    <source>
        <dbReference type="Proteomes" id="UP000095283"/>
    </source>
</evidence>
<evidence type="ECO:0000259" key="1">
    <source>
        <dbReference type="PROSITE" id="PS00022"/>
    </source>
</evidence>
<name>A0A1I7XQX3_HETBA</name>
<organism evidence="3 4">
    <name type="scientific">Heterorhabditis bacteriophora</name>
    <name type="common">Entomopathogenic nematode worm</name>
    <dbReference type="NCBI Taxonomy" id="37862"/>
    <lineage>
        <taxon>Eukaryota</taxon>
        <taxon>Metazoa</taxon>
        <taxon>Ecdysozoa</taxon>
        <taxon>Nematoda</taxon>
        <taxon>Chromadorea</taxon>
        <taxon>Rhabditida</taxon>
        <taxon>Rhabditina</taxon>
        <taxon>Rhabditomorpha</taxon>
        <taxon>Strongyloidea</taxon>
        <taxon>Heterorhabditidae</taxon>
        <taxon>Heterorhabditis</taxon>
    </lineage>
</organism>